<comment type="caution">
    <text evidence="1">The sequence shown here is derived from an EMBL/GenBank/DDBJ whole genome shotgun (WGS) entry which is preliminary data.</text>
</comment>
<sequence length="122" mass="13532">MHAGLPVTCTWVLSSVLQHNIGSNALLKLPASSPFAIQKSDLVSYKDAQNTLFTLPELAVECQRLLKLKYDSTVLHNEQTRVPVNEVAATNLRSSNRSKLAVTTKSPSSTCRHCGNWNFHRE</sequence>
<keyword evidence="2" id="KW-1185">Reference proteome</keyword>
<dbReference type="Proteomes" id="UP000230066">
    <property type="component" value="Unassembled WGS sequence"/>
</dbReference>
<gene>
    <name evidence="1" type="ORF">D915_003773</name>
</gene>
<evidence type="ECO:0000313" key="1">
    <source>
        <dbReference type="EMBL" id="THD25547.1"/>
    </source>
</evidence>
<name>A0A4E0RVX3_FASHE</name>
<evidence type="ECO:0000313" key="2">
    <source>
        <dbReference type="Proteomes" id="UP000230066"/>
    </source>
</evidence>
<reference evidence="1" key="1">
    <citation type="submission" date="2019-03" db="EMBL/GenBank/DDBJ databases">
        <title>Improved annotation for the trematode Fasciola hepatica.</title>
        <authorList>
            <person name="Choi Y.-J."/>
            <person name="Martin J."/>
            <person name="Mitreva M."/>
        </authorList>
    </citation>
    <scope>NUCLEOTIDE SEQUENCE [LARGE SCALE GENOMIC DNA]</scope>
</reference>
<dbReference type="AlphaFoldDB" id="A0A4E0RVX3"/>
<proteinExistence type="predicted"/>
<organism evidence="1 2">
    <name type="scientific">Fasciola hepatica</name>
    <name type="common">Liver fluke</name>
    <dbReference type="NCBI Taxonomy" id="6192"/>
    <lineage>
        <taxon>Eukaryota</taxon>
        <taxon>Metazoa</taxon>
        <taxon>Spiralia</taxon>
        <taxon>Lophotrochozoa</taxon>
        <taxon>Platyhelminthes</taxon>
        <taxon>Trematoda</taxon>
        <taxon>Digenea</taxon>
        <taxon>Plagiorchiida</taxon>
        <taxon>Echinostomata</taxon>
        <taxon>Echinostomatoidea</taxon>
        <taxon>Fasciolidae</taxon>
        <taxon>Fasciola</taxon>
    </lineage>
</organism>
<protein>
    <submittedName>
        <fullName evidence="1">Uncharacterized protein</fullName>
    </submittedName>
</protein>
<accession>A0A4E0RVX3</accession>
<dbReference type="EMBL" id="JXXN02001093">
    <property type="protein sequence ID" value="THD25547.1"/>
    <property type="molecule type" value="Genomic_DNA"/>
</dbReference>